<sequence length="533" mass="57988">MRSKAVSPLFLALAACAVKAERASPSRGGGDDAQSLPVYLTVQTTNGPITGHPASNSPSVLEYLGIPYAKPPVGDLRFAPPERFTDGKPYEAAHFGYDCPLTASPPVDYPGLTPQAPRILSYFASGAGTNKSEDCLTLNIWTKPTAASYKSRKPVIVFFYGGRFAIGNTNSPFYNGKYFADAQDAIFVTVNYRINIFGFPGFPGKPQNAGLRDQRAAVEWLHENIHAFGGDPDRITIAGQSSGGVSVDYWTYAYQEKPLISGVIATSGNAFSFPVQPAGVPLANFKQVARQLGCCSKRDVYECVKRADWRKLEAAAASVPPGKSSSPLRSVPPFYPIPDEEVVFSDYVNRTQEGRFARVPLFSGNNDNEAGYYKIPAYAKGVVPTQAQVDAFHLESFTCPVAHQARAREHHGVPAWTWRYLGDWDNTRLYPTSGAYHGTDLHMVLGASGDVSGIKPKAEQQALTEVVQRAWYAFSNDPWHGLTEEMGWPRYAEGTESLVVYGENNSAKPVLVKPSEYDAPCSTIILGALSTQT</sequence>
<keyword evidence="3" id="KW-0732">Signal</keyword>
<dbReference type="RefSeq" id="XP_018705961.1">
    <property type="nucleotide sequence ID" value="XM_018847072.1"/>
</dbReference>
<dbReference type="OrthoDB" id="408631at2759"/>
<dbReference type="PROSITE" id="PS51257">
    <property type="entry name" value="PROKAR_LIPOPROTEIN"/>
    <property type="match status" value="1"/>
</dbReference>
<dbReference type="InterPro" id="IPR050309">
    <property type="entry name" value="Type-B_Carboxylest/Lipase"/>
</dbReference>
<dbReference type="STRING" id="1081104.A0A168ARE5"/>
<evidence type="ECO:0000313" key="6">
    <source>
        <dbReference type="Proteomes" id="UP000076744"/>
    </source>
</evidence>
<dbReference type="SUPFAM" id="SSF53474">
    <property type="entry name" value="alpha/beta-Hydrolases"/>
    <property type="match status" value="1"/>
</dbReference>
<dbReference type="PROSITE" id="PS00122">
    <property type="entry name" value="CARBOXYLESTERASE_B_1"/>
    <property type="match status" value="1"/>
</dbReference>
<evidence type="ECO:0000313" key="5">
    <source>
        <dbReference type="EMBL" id="OAA69091.1"/>
    </source>
</evidence>
<dbReference type="Pfam" id="PF00135">
    <property type="entry name" value="COesterase"/>
    <property type="match status" value="1"/>
</dbReference>
<proteinExistence type="inferred from homology"/>
<feature type="domain" description="Carboxylesterase type B" evidence="4">
    <location>
        <begin position="41"/>
        <end position="373"/>
    </location>
</feature>
<dbReference type="ESTHER" id="9hypo-a0a168are5">
    <property type="family name" value="Fungal_carboxylesterase_lipase"/>
</dbReference>
<dbReference type="InterPro" id="IPR029058">
    <property type="entry name" value="AB_hydrolase_fold"/>
</dbReference>
<protein>
    <recommendedName>
        <fullName evidence="3">Carboxylic ester hydrolase</fullName>
        <ecNumber evidence="3">3.1.1.-</ecNumber>
    </recommendedName>
</protein>
<organism evidence="5 6">
    <name type="scientific">Cordyceps fumosorosea (strain ARSEF 2679)</name>
    <name type="common">Isaria fumosorosea</name>
    <dbReference type="NCBI Taxonomy" id="1081104"/>
    <lineage>
        <taxon>Eukaryota</taxon>
        <taxon>Fungi</taxon>
        <taxon>Dikarya</taxon>
        <taxon>Ascomycota</taxon>
        <taxon>Pezizomycotina</taxon>
        <taxon>Sordariomycetes</taxon>
        <taxon>Hypocreomycetidae</taxon>
        <taxon>Hypocreales</taxon>
        <taxon>Cordycipitaceae</taxon>
        <taxon>Cordyceps</taxon>
    </lineage>
</organism>
<dbReference type="InterPro" id="IPR019826">
    <property type="entry name" value="Carboxylesterase_B_AS"/>
</dbReference>
<evidence type="ECO:0000259" key="4">
    <source>
        <dbReference type="Pfam" id="PF00135"/>
    </source>
</evidence>
<dbReference type="GO" id="GO:0016787">
    <property type="term" value="F:hydrolase activity"/>
    <property type="evidence" value="ECO:0007669"/>
    <property type="project" value="UniProtKB-KW"/>
</dbReference>
<dbReference type="Gene3D" id="3.40.50.1820">
    <property type="entry name" value="alpha/beta hydrolase"/>
    <property type="match status" value="2"/>
</dbReference>
<comment type="similarity">
    <text evidence="1 3">Belongs to the type-B carboxylesterase/lipase family.</text>
</comment>
<name>A0A168ARE5_CORFA</name>
<dbReference type="PANTHER" id="PTHR11559">
    <property type="entry name" value="CARBOXYLESTERASE"/>
    <property type="match status" value="1"/>
</dbReference>
<evidence type="ECO:0000256" key="3">
    <source>
        <dbReference type="RuleBase" id="RU361235"/>
    </source>
</evidence>
<keyword evidence="6" id="KW-1185">Reference proteome</keyword>
<dbReference type="Proteomes" id="UP000076744">
    <property type="component" value="Unassembled WGS sequence"/>
</dbReference>
<feature type="chain" id="PRO_5007749384" description="Carboxylic ester hydrolase" evidence="3">
    <location>
        <begin position="21"/>
        <end position="533"/>
    </location>
</feature>
<comment type="caution">
    <text evidence="5">The sequence shown here is derived from an EMBL/GenBank/DDBJ whole genome shotgun (WGS) entry which is preliminary data.</text>
</comment>
<dbReference type="EMBL" id="AZHB01000006">
    <property type="protein sequence ID" value="OAA69091.1"/>
    <property type="molecule type" value="Genomic_DNA"/>
</dbReference>
<evidence type="ECO:0000256" key="1">
    <source>
        <dbReference type="ARBA" id="ARBA00005964"/>
    </source>
</evidence>
<reference evidence="5 6" key="1">
    <citation type="journal article" date="2016" name="Genome Biol. Evol.">
        <title>Divergent and convergent evolution of fungal pathogenicity.</title>
        <authorList>
            <person name="Shang Y."/>
            <person name="Xiao G."/>
            <person name="Zheng P."/>
            <person name="Cen K."/>
            <person name="Zhan S."/>
            <person name="Wang C."/>
        </authorList>
    </citation>
    <scope>NUCLEOTIDE SEQUENCE [LARGE SCALE GENOMIC DNA]</scope>
    <source>
        <strain evidence="5 6">ARSEF 2679</strain>
    </source>
</reference>
<accession>A0A168ARE5</accession>
<dbReference type="AlphaFoldDB" id="A0A168ARE5"/>
<dbReference type="GeneID" id="30019758"/>
<keyword evidence="2 3" id="KW-0378">Hydrolase</keyword>
<feature type="signal peptide" evidence="3">
    <location>
        <begin position="1"/>
        <end position="20"/>
    </location>
</feature>
<evidence type="ECO:0000256" key="2">
    <source>
        <dbReference type="ARBA" id="ARBA00022801"/>
    </source>
</evidence>
<gene>
    <name evidence="5" type="ORF">ISF_03466</name>
</gene>
<dbReference type="EC" id="3.1.1.-" evidence="3"/>
<dbReference type="InterPro" id="IPR002018">
    <property type="entry name" value="CarbesteraseB"/>
</dbReference>